<dbReference type="InterPro" id="IPR011009">
    <property type="entry name" value="Kinase-like_dom_sf"/>
</dbReference>
<dbReference type="InterPro" id="IPR017441">
    <property type="entry name" value="Protein_kinase_ATP_BS"/>
</dbReference>
<accession>A0A8K1R2F6</accession>
<evidence type="ECO:0000256" key="6">
    <source>
        <dbReference type="ARBA" id="ARBA00047592"/>
    </source>
</evidence>
<evidence type="ECO:0000256" key="8">
    <source>
        <dbReference type="PROSITE-ProRule" id="PRU10141"/>
    </source>
</evidence>
<dbReference type="FunFam" id="3.30.200.20:FF:000961">
    <property type="entry name" value="Mitogen-activated protein kinase"/>
    <property type="match status" value="1"/>
</dbReference>
<dbReference type="PROSITE" id="PS01351">
    <property type="entry name" value="MAPK"/>
    <property type="match status" value="1"/>
</dbReference>
<organism evidence="13">
    <name type="scientific">Hofstenia miamia</name>
    <name type="common">Three-banded panther worm</name>
    <dbReference type="NCBI Taxonomy" id="442651"/>
    <lineage>
        <taxon>Eukaryota</taxon>
        <taxon>Metazoa</taxon>
        <taxon>Xenacoelomorpha</taxon>
        <taxon>Acoelomorpha</taxon>
        <taxon>Acoela</taxon>
        <taxon>Hofsteniidae</taxon>
        <taxon>Hofstenia</taxon>
    </lineage>
</organism>
<dbReference type="PROSITE" id="PS50011">
    <property type="entry name" value="PROTEIN_KINASE_DOM"/>
    <property type="match status" value="1"/>
</dbReference>
<dbReference type="PROSITE" id="PS00107">
    <property type="entry name" value="PROTEIN_KINASE_ATP"/>
    <property type="match status" value="1"/>
</dbReference>
<evidence type="ECO:0000256" key="4">
    <source>
        <dbReference type="ARBA" id="ARBA00022777"/>
    </source>
</evidence>
<keyword evidence="4 10" id="KW-0418">Kinase</keyword>
<dbReference type="PANTHER" id="PTHR24055">
    <property type="entry name" value="MITOGEN-ACTIVATED PROTEIN KINASE"/>
    <property type="match status" value="1"/>
</dbReference>
<feature type="region of interest" description="Disordered" evidence="11">
    <location>
        <begin position="33"/>
        <end position="59"/>
    </location>
</feature>
<dbReference type="Gene3D" id="3.30.200.20">
    <property type="entry name" value="Phosphorylase Kinase, domain 1"/>
    <property type="match status" value="1"/>
</dbReference>
<dbReference type="AlphaFoldDB" id="A0A8K1R2F6"/>
<keyword evidence="5 8" id="KW-0067">ATP-binding</keyword>
<evidence type="ECO:0000259" key="12">
    <source>
        <dbReference type="PROSITE" id="PS50011"/>
    </source>
</evidence>
<dbReference type="PROSITE" id="PS00108">
    <property type="entry name" value="PROTEIN_KINASE_ST"/>
    <property type="match status" value="1"/>
</dbReference>
<comment type="catalytic activity">
    <reaction evidence="6 10">
        <text>L-threonyl-[protein] + ATP = O-phospho-L-threonyl-[protein] + ADP + H(+)</text>
        <dbReference type="Rhea" id="RHEA:46608"/>
        <dbReference type="Rhea" id="RHEA-COMP:11060"/>
        <dbReference type="Rhea" id="RHEA-COMP:11605"/>
        <dbReference type="ChEBI" id="CHEBI:15378"/>
        <dbReference type="ChEBI" id="CHEBI:30013"/>
        <dbReference type="ChEBI" id="CHEBI:30616"/>
        <dbReference type="ChEBI" id="CHEBI:61977"/>
        <dbReference type="ChEBI" id="CHEBI:456216"/>
        <dbReference type="EC" id="2.7.11.24"/>
    </reaction>
</comment>
<dbReference type="GO" id="GO:0005524">
    <property type="term" value="F:ATP binding"/>
    <property type="evidence" value="ECO:0007669"/>
    <property type="project" value="UniProtKB-UniRule"/>
</dbReference>
<dbReference type="Gene3D" id="1.10.510.10">
    <property type="entry name" value="Transferase(Phosphotransferase) domain 1"/>
    <property type="match status" value="1"/>
</dbReference>
<protein>
    <recommendedName>
        <fullName evidence="10">Mitogen-activated protein kinase</fullName>
        <ecNumber evidence="10">2.7.11.24</ecNumber>
    </recommendedName>
</protein>
<comment type="catalytic activity">
    <reaction evidence="7">
        <text>L-seryl-[protein] + ATP = O-phospho-L-seryl-[protein] + ADP + H(+)</text>
        <dbReference type="Rhea" id="RHEA:17989"/>
        <dbReference type="Rhea" id="RHEA-COMP:9863"/>
        <dbReference type="Rhea" id="RHEA-COMP:11604"/>
        <dbReference type="ChEBI" id="CHEBI:15378"/>
        <dbReference type="ChEBI" id="CHEBI:29999"/>
        <dbReference type="ChEBI" id="CHEBI:30616"/>
        <dbReference type="ChEBI" id="CHEBI:83421"/>
        <dbReference type="ChEBI" id="CHEBI:456216"/>
        <dbReference type="EC" id="2.7.11.24"/>
    </reaction>
</comment>
<evidence type="ECO:0000256" key="5">
    <source>
        <dbReference type="ARBA" id="ARBA00022840"/>
    </source>
</evidence>
<name>A0A8K1R2F6_HOFMI</name>
<comment type="activity regulation">
    <text evidence="10">Activated by threonine and tyrosine phosphorylation.</text>
</comment>
<keyword evidence="1 9" id="KW-0723">Serine/threonine-protein kinase</keyword>
<keyword evidence="10" id="KW-0460">Magnesium</keyword>
<comment type="cofactor">
    <cofactor evidence="10">
        <name>Mg(2+)</name>
        <dbReference type="ChEBI" id="CHEBI:18420"/>
    </cofactor>
</comment>
<evidence type="ECO:0000256" key="1">
    <source>
        <dbReference type="ARBA" id="ARBA00022527"/>
    </source>
</evidence>
<proteinExistence type="evidence at transcript level"/>
<dbReference type="FunFam" id="1.10.510.10:FF:000040">
    <property type="entry name" value="Mitogen-activated protein kinase"/>
    <property type="match status" value="1"/>
</dbReference>
<evidence type="ECO:0000256" key="9">
    <source>
        <dbReference type="RuleBase" id="RU000304"/>
    </source>
</evidence>
<evidence type="ECO:0000256" key="11">
    <source>
        <dbReference type="SAM" id="MobiDB-lite"/>
    </source>
</evidence>
<feature type="domain" description="Protein kinase" evidence="12">
    <location>
        <begin position="60"/>
        <end position="350"/>
    </location>
</feature>
<dbReference type="InterPro" id="IPR050117">
    <property type="entry name" value="MAPK"/>
</dbReference>
<evidence type="ECO:0000256" key="2">
    <source>
        <dbReference type="ARBA" id="ARBA00022679"/>
    </source>
</evidence>
<dbReference type="EC" id="2.7.11.24" evidence="10"/>
<dbReference type="SUPFAM" id="SSF56112">
    <property type="entry name" value="Protein kinase-like (PK-like)"/>
    <property type="match status" value="1"/>
</dbReference>
<feature type="binding site" evidence="8">
    <location>
        <position position="89"/>
    </location>
    <ligand>
        <name>ATP</name>
        <dbReference type="ChEBI" id="CHEBI:30616"/>
    </ligand>
</feature>
<evidence type="ECO:0000313" key="13">
    <source>
        <dbReference type="EMBL" id="UEC49170.1"/>
    </source>
</evidence>
<comment type="similarity">
    <text evidence="10">Belongs to the protein kinase superfamily. Ser/Thr protein kinase family. MAP kinase subfamily.</text>
</comment>
<evidence type="ECO:0000256" key="3">
    <source>
        <dbReference type="ARBA" id="ARBA00022741"/>
    </source>
</evidence>
<dbReference type="Pfam" id="PF00069">
    <property type="entry name" value="Pkinase"/>
    <property type="match status" value="1"/>
</dbReference>
<dbReference type="InterPro" id="IPR003527">
    <property type="entry name" value="MAP_kinase_CS"/>
</dbReference>
<dbReference type="SMART" id="SM00220">
    <property type="entry name" value="S_TKc"/>
    <property type="match status" value="1"/>
</dbReference>
<sequence length="448" mass="50486">MLNRSKEIVNNMSGRVAHLTDYHNHILSTAHHSHNSPAALYGPTSQPLNDNGDVSDKEDYQPDRPIGYGAFGVVWAVTDPRNGKRVALKKLPNAFSSTVAARRVFRELRMLFHFRHENILKAIDILQPPHISLFHEIYLICELMQSDLHKIIVSPQPISQDHVKIFIYQILRGLKYIHSSGVIHRDIKPGNLLVNSNCALKICDFGLARKLDPNTQVNMTREVVTQYYRAPELLALSRIYTSAIDIWSVGCIFGELLSRKILFQAPGPISQIDLIIDLLGTPSSADIRKYASDIASTYILKQPKKPSALSALYRLNSAASNEAIHLLSRLLVWNPDKRISVTDALNHPFLDEGRLRYHSCMCTCCVITPQGTRQHTNDFEPVCRVPFDDLYEDLTSSQAVKESIHKYIMDHQRNNSVPLCINSNSVAYKNFASSTVANAHEVSVSQVW</sequence>
<dbReference type="InterPro" id="IPR000719">
    <property type="entry name" value="Prot_kinase_dom"/>
</dbReference>
<dbReference type="EMBL" id="MT863340">
    <property type="protein sequence ID" value="UEC49170.1"/>
    <property type="molecule type" value="mRNA"/>
</dbReference>
<evidence type="ECO:0000256" key="7">
    <source>
        <dbReference type="ARBA" id="ARBA00048312"/>
    </source>
</evidence>
<reference evidence="13" key="1">
    <citation type="submission" date="2020-08" db="EMBL/GenBank/DDBJ databases">
        <authorList>
            <person name="Gehrke A.R."/>
            <person name="Srivastava M."/>
        </authorList>
    </citation>
    <scope>NUCLEOTIDE SEQUENCE</scope>
</reference>
<keyword evidence="2 10" id="KW-0808">Transferase</keyword>
<dbReference type="InterPro" id="IPR008271">
    <property type="entry name" value="Ser/Thr_kinase_AS"/>
</dbReference>
<evidence type="ECO:0000256" key="10">
    <source>
        <dbReference type="RuleBase" id="RU361165"/>
    </source>
</evidence>
<dbReference type="GO" id="GO:0004707">
    <property type="term" value="F:MAP kinase activity"/>
    <property type="evidence" value="ECO:0007669"/>
    <property type="project" value="UniProtKB-EC"/>
</dbReference>
<keyword evidence="3 8" id="KW-0547">Nucleotide-binding</keyword>